<dbReference type="InterPro" id="IPR008750">
    <property type="entry name" value="Peptidase_C47"/>
</dbReference>
<evidence type="ECO:0008006" key="12">
    <source>
        <dbReference type="Google" id="ProtNLM"/>
    </source>
</evidence>
<dbReference type="Pfam" id="PF05543">
    <property type="entry name" value="Peptidase_C47"/>
    <property type="match status" value="1"/>
</dbReference>
<dbReference type="Gene3D" id="3.10.500.10">
    <property type="entry name" value="Staphopain proregion domain"/>
    <property type="match status" value="1"/>
</dbReference>
<keyword evidence="3" id="KW-0964">Secreted</keyword>
<evidence type="ECO:0000256" key="9">
    <source>
        <dbReference type="SAM" id="SignalP"/>
    </source>
</evidence>
<comment type="subcellular location">
    <subcellularLocation>
        <location evidence="1">Secreted</location>
    </subcellularLocation>
</comment>
<dbReference type="Gene3D" id="3.90.70.10">
    <property type="entry name" value="Cysteine proteinases"/>
    <property type="match status" value="1"/>
</dbReference>
<evidence type="ECO:0000256" key="1">
    <source>
        <dbReference type="ARBA" id="ARBA00004613"/>
    </source>
</evidence>
<evidence type="ECO:0000256" key="2">
    <source>
        <dbReference type="ARBA" id="ARBA00010245"/>
    </source>
</evidence>
<evidence type="ECO:0000256" key="4">
    <source>
        <dbReference type="ARBA" id="ARBA00022801"/>
    </source>
</evidence>
<name>A0A7X6D9Z0_9ENTE</name>
<keyword evidence="7" id="KW-0865">Zymogen</keyword>
<dbReference type="GO" id="GO:0008234">
    <property type="term" value="F:cysteine-type peptidase activity"/>
    <property type="evidence" value="ECO:0007669"/>
    <property type="project" value="UniProtKB-KW"/>
</dbReference>
<dbReference type="SUPFAM" id="SSF54001">
    <property type="entry name" value="Cysteine proteinases"/>
    <property type="match status" value="1"/>
</dbReference>
<reference evidence="10 11" key="1">
    <citation type="submission" date="2020-03" db="EMBL/GenBank/DDBJ databases">
        <title>Bacterial samples isolated from urine from healthy bovine heifers (Gyr breed).</title>
        <authorList>
            <person name="Giannattasio-Ferraz S."/>
            <person name="Maskeri L."/>
            <person name="Penido A."/>
            <person name="Barbosa-Stancioli E.F."/>
            <person name="Putonti C."/>
        </authorList>
    </citation>
    <scope>NUCLEOTIDE SEQUENCE [LARGE SCALE GENOMIC DNA]</scope>
    <source>
        <strain evidence="10 11">UFMG-H7</strain>
    </source>
</reference>
<protein>
    <recommendedName>
        <fullName evidence="12">Peptidase C39-like domain-containing protein</fullName>
    </recommendedName>
</protein>
<feature type="active site" evidence="8">
    <location>
        <position position="350"/>
    </location>
</feature>
<gene>
    <name evidence="10" type="ORF">HED35_10530</name>
</gene>
<evidence type="ECO:0000256" key="6">
    <source>
        <dbReference type="ARBA" id="ARBA00023026"/>
    </source>
</evidence>
<keyword evidence="9" id="KW-0732">Signal</keyword>
<sequence length="406" mass="46292">MKKYFVSLFMLLFFTVSLTEGVFAENLKNDLVIESGIVSNEVEEYAANNFQKKLFANLLVDAAKNEKELGEYTLGKGINMLNSYENSSERTILFPVYFENKVVYTYLIKKASDGSVSDNLSDALVDEFNKLFDSIDDKTKIKFIQKDYDILYSLNDSENYQTFFKSNLKRTDNDGETISEEISDVENTVDIEQTELIDTDEVIIIEDSSEELLSKTNSSLSRSFSNGYNYSMVDLKVYQNQSQVNNGQNEWCMGFALAGIVNSMRNKNEVQAADVMKYVYPNNTGEKYYMNGGINSLDVINYSKNKLGMNPYYVDRPLTLSEIRNELNVGSPAFVFSKVNYDTNSKYDYHALVVHGWVNIEPGLDVLYIWNPWWSHTSCVDGGVKSPVLPFVGGQFTWQTSIRGFR</sequence>
<keyword evidence="5" id="KW-0788">Thiol protease</keyword>
<evidence type="ECO:0000313" key="10">
    <source>
        <dbReference type="EMBL" id="NKC68524.1"/>
    </source>
</evidence>
<dbReference type="GO" id="GO:0006508">
    <property type="term" value="P:proteolysis"/>
    <property type="evidence" value="ECO:0007669"/>
    <property type="project" value="InterPro"/>
</dbReference>
<evidence type="ECO:0000256" key="8">
    <source>
        <dbReference type="PIRSR" id="PIRSR608750-1"/>
    </source>
</evidence>
<comment type="caution">
    <text evidence="10">The sequence shown here is derived from an EMBL/GenBank/DDBJ whole genome shotgun (WGS) entry which is preliminary data.</text>
</comment>
<feature type="active site" evidence="8">
    <location>
        <position position="371"/>
    </location>
</feature>
<comment type="similarity">
    <text evidence="2">Belongs to the peptidase C47 family.</text>
</comment>
<dbReference type="InterPro" id="IPR037155">
    <property type="entry name" value="Staphopain_pro_sf"/>
</dbReference>
<dbReference type="Proteomes" id="UP000521358">
    <property type="component" value="Unassembled WGS sequence"/>
</dbReference>
<keyword evidence="5" id="KW-0645">Protease</keyword>
<evidence type="ECO:0000256" key="5">
    <source>
        <dbReference type="ARBA" id="ARBA00022807"/>
    </source>
</evidence>
<dbReference type="EMBL" id="JAAVMB010000012">
    <property type="protein sequence ID" value="NKC68524.1"/>
    <property type="molecule type" value="Genomic_DNA"/>
</dbReference>
<dbReference type="AlphaFoldDB" id="A0A7X6D9Z0"/>
<evidence type="ECO:0000313" key="11">
    <source>
        <dbReference type="Proteomes" id="UP000521358"/>
    </source>
</evidence>
<dbReference type="RefSeq" id="WP_167807712.1">
    <property type="nucleotide sequence ID" value="NZ_JAAVMB010000012.1"/>
</dbReference>
<feature type="signal peptide" evidence="9">
    <location>
        <begin position="1"/>
        <end position="24"/>
    </location>
</feature>
<evidence type="ECO:0000256" key="3">
    <source>
        <dbReference type="ARBA" id="ARBA00022525"/>
    </source>
</evidence>
<feature type="chain" id="PRO_5030544508" description="Peptidase C39-like domain-containing protein" evidence="9">
    <location>
        <begin position="25"/>
        <end position="406"/>
    </location>
</feature>
<accession>A0A7X6D9Z0</accession>
<organism evidence="10 11">
    <name type="scientific">Vagococcus fluvialis</name>
    <dbReference type="NCBI Taxonomy" id="2738"/>
    <lineage>
        <taxon>Bacteria</taxon>
        <taxon>Bacillati</taxon>
        <taxon>Bacillota</taxon>
        <taxon>Bacilli</taxon>
        <taxon>Lactobacillales</taxon>
        <taxon>Enterococcaceae</taxon>
        <taxon>Vagococcus</taxon>
    </lineage>
</organism>
<dbReference type="GO" id="GO:0005576">
    <property type="term" value="C:extracellular region"/>
    <property type="evidence" value="ECO:0007669"/>
    <property type="project" value="UniProtKB-SubCell"/>
</dbReference>
<proteinExistence type="inferred from homology"/>
<evidence type="ECO:0000256" key="7">
    <source>
        <dbReference type="ARBA" id="ARBA00023145"/>
    </source>
</evidence>
<keyword evidence="6" id="KW-0843">Virulence</keyword>
<dbReference type="InterPro" id="IPR038765">
    <property type="entry name" value="Papain-like_cys_pep_sf"/>
</dbReference>
<keyword evidence="4" id="KW-0378">Hydrolase</keyword>
<feature type="active site" evidence="8">
    <location>
        <position position="252"/>
    </location>
</feature>